<feature type="transmembrane region" description="Helical" evidence="1">
    <location>
        <begin position="137"/>
        <end position="160"/>
    </location>
</feature>
<dbReference type="InterPro" id="IPR000160">
    <property type="entry name" value="GGDEF_dom"/>
</dbReference>
<dbReference type="Pfam" id="PF00990">
    <property type="entry name" value="GGDEF"/>
    <property type="match status" value="1"/>
</dbReference>
<feature type="transmembrane region" description="Helical" evidence="1">
    <location>
        <begin position="69"/>
        <end position="89"/>
    </location>
</feature>
<organism evidence="4 5">
    <name type="scientific">Paenibacillus gallinarum</name>
    <dbReference type="NCBI Taxonomy" id="2762232"/>
    <lineage>
        <taxon>Bacteria</taxon>
        <taxon>Bacillati</taxon>
        <taxon>Bacillota</taxon>
        <taxon>Bacilli</taxon>
        <taxon>Bacillales</taxon>
        <taxon>Paenibacillaceae</taxon>
        <taxon>Paenibacillus</taxon>
    </lineage>
</organism>
<dbReference type="InterPro" id="IPR035965">
    <property type="entry name" value="PAS-like_dom_sf"/>
</dbReference>
<feature type="domain" description="GGDEF" evidence="3">
    <location>
        <begin position="400"/>
        <end position="532"/>
    </location>
</feature>
<evidence type="ECO:0000313" key="4">
    <source>
        <dbReference type="EMBL" id="MBD7966747.1"/>
    </source>
</evidence>
<dbReference type="InterPro" id="IPR052155">
    <property type="entry name" value="Biofilm_reg_signaling"/>
</dbReference>
<feature type="transmembrane region" description="Helical" evidence="1">
    <location>
        <begin position="6"/>
        <end position="27"/>
    </location>
</feature>
<keyword evidence="1" id="KW-0472">Membrane</keyword>
<dbReference type="Gene3D" id="3.30.450.20">
    <property type="entry name" value="PAS domain"/>
    <property type="match status" value="1"/>
</dbReference>
<dbReference type="SUPFAM" id="SSF55785">
    <property type="entry name" value="PYP-like sensor domain (PAS domain)"/>
    <property type="match status" value="1"/>
</dbReference>
<dbReference type="Proteomes" id="UP000608071">
    <property type="component" value="Unassembled WGS sequence"/>
</dbReference>
<reference evidence="4 5" key="1">
    <citation type="submission" date="2020-08" db="EMBL/GenBank/DDBJ databases">
        <title>A Genomic Blueprint of the Chicken Gut Microbiome.</title>
        <authorList>
            <person name="Gilroy R."/>
            <person name="Ravi A."/>
            <person name="Getino M."/>
            <person name="Pursley I."/>
            <person name="Horton D.L."/>
            <person name="Alikhan N.-F."/>
            <person name="Baker D."/>
            <person name="Gharbi K."/>
            <person name="Hall N."/>
            <person name="Watson M."/>
            <person name="Adriaenssens E.M."/>
            <person name="Foster-Nyarko E."/>
            <person name="Jarju S."/>
            <person name="Secka A."/>
            <person name="Antonio M."/>
            <person name="Oren A."/>
            <person name="Chaudhuri R."/>
            <person name="La Ragione R.M."/>
            <person name="Hildebrand F."/>
            <person name="Pallen M.J."/>
        </authorList>
    </citation>
    <scope>NUCLEOTIDE SEQUENCE [LARGE SCALE GENOMIC DNA]</scope>
    <source>
        <strain evidence="4 5">Sa2BVA9</strain>
    </source>
</reference>
<comment type="caution">
    <text evidence="4">The sequence shown here is derived from an EMBL/GenBank/DDBJ whole genome shotgun (WGS) entry which is preliminary data.</text>
</comment>
<dbReference type="CDD" id="cd01949">
    <property type="entry name" value="GGDEF"/>
    <property type="match status" value="1"/>
</dbReference>
<dbReference type="PROSITE" id="PS50887">
    <property type="entry name" value="GGDEF"/>
    <property type="match status" value="1"/>
</dbReference>
<accession>A0ABR8STF1</accession>
<dbReference type="SUPFAM" id="SSF55073">
    <property type="entry name" value="Nucleotide cyclase"/>
    <property type="match status" value="1"/>
</dbReference>
<keyword evidence="5" id="KW-1185">Reference proteome</keyword>
<dbReference type="PANTHER" id="PTHR44757">
    <property type="entry name" value="DIGUANYLATE CYCLASE DGCP"/>
    <property type="match status" value="1"/>
</dbReference>
<dbReference type="Gene3D" id="3.30.70.270">
    <property type="match status" value="1"/>
</dbReference>
<name>A0ABR8STF1_9BACL</name>
<evidence type="ECO:0000259" key="3">
    <source>
        <dbReference type="PROSITE" id="PS50887"/>
    </source>
</evidence>
<evidence type="ECO:0000256" key="1">
    <source>
        <dbReference type="SAM" id="Phobius"/>
    </source>
</evidence>
<dbReference type="CDD" id="cd01948">
    <property type="entry name" value="EAL"/>
    <property type="match status" value="1"/>
</dbReference>
<dbReference type="PROSITE" id="PS50883">
    <property type="entry name" value="EAL"/>
    <property type="match status" value="1"/>
</dbReference>
<dbReference type="SUPFAM" id="SSF141868">
    <property type="entry name" value="EAL domain-like"/>
    <property type="match status" value="1"/>
</dbReference>
<dbReference type="SMART" id="SM00267">
    <property type="entry name" value="GGDEF"/>
    <property type="match status" value="1"/>
</dbReference>
<feature type="transmembrane region" description="Helical" evidence="1">
    <location>
        <begin position="181"/>
        <end position="201"/>
    </location>
</feature>
<dbReference type="InterPro" id="IPR001633">
    <property type="entry name" value="EAL_dom"/>
</dbReference>
<dbReference type="InterPro" id="IPR035919">
    <property type="entry name" value="EAL_sf"/>
</dbReference>
<sequence length="796" mass="90433">MYNMILQIIFLFIPFLILFAMGIEVYFKNPPSTLNRLSMLLLFSLSLFFLGGFWAKTLPIASGLYVTMYVKYISALVTMTLGLYLYSLVSKIRIKPLFRHLLCLVPLIGIIPILTNPPEAFVSSTQSIFWRSEQLDFYMVIMIMGIAGYNFLMLFLFLWIGNRQRRDKNWSQKEYLRMHRIKRGLVLCLLWTAFWSVFSLFKDSFGPETLFRVLPYEIMPAYCILIWAYFIRSAMIHYDFLASPNRRFEVLFSLSRQGIALVNDLGFAVEMNDSFRKSLGISNTIPEEGIDLISLIPEEEQQMIKELYKEKFGTMTPIHMEQKINTFVHETKIVEIDTAYLEIDDQIFCYLVTRDITATKNAEAKLQKLAYEDNLTGLGNRLYFMENLEEALQNADLEDQQTAVIMVDLDQFKWINDTLGHSAGDFLLQHVAGQIRGSMPSSAVVSRLGGDEFAITVPVSHSDEAISYANELLSSLQQPVHIFGKPYTVTASIGISIAPDDGTTIEALYSSSDTAMYAAKQAGRNQYYSYTPNLKAMAERNLTIVNGLSTALAKNEFTLYYQPQIDTRTNRIVGLEALIRWNSPELGFVSPAQFIPIAEDTGMIKSIGDWVLNAAFKQTKQLVDEGYADILVSVNLSAHQLREPLFAERIAELLQQHELSPRNVCLEITERTAIFDSKKSLEICRALVELGVSLSIDDFGTGFSSLSMLNRFPFTYIKIDRSLIQDIAMNVNEAKVVQTIIELADRLGMKVIAEGVETEQQFSLLCKLGCHEVQGYLRGRPMPTEQLKVFLADDKH</sequence>
<dbReference type="NCBIfam" id="TIGR00254">
    <property type="entry name" value="GGDEF"/>
    <property type="match status" value="1"/>
</dbReference>
<dbReference type="Gene3D" id="3.20.20.450">
    <property type="entry name" value="EAL domain"/>
    <property type="match status" value="1"/>
</dbReference>
<dbReference type="PANTHER" id="PTHR44757:SF2">
    <property type="entry name" value="BIOFILM ARCHITECTURE MAINTENANCE PROTEIN MBAA"/>
    <property type="match status" value="1"/>
</dbReference>
<evidence type="ECO:0000313" key="5">
    <source>
        <dbReference type="Proteomes" id="UP000608071"/>
    </source>
</evidence>
<dbReference type="SMART" id="SM00052">
    <property type="entry name" value="EAL"/>
    <property type="match status" value="1"/>
</dbReference>
<gene>
    <name evidence="4" type="ORF">H9647_01600</name>
</gene>
<feature type="transmembrane region" description="Helical" evidence="1">
    <location>
        <begin position="39"/>
        <end position="57"/>
    </location>
</feature>
<keyword evidence="1" id="KW-1133">Transmembrane helix</keyword>
<feature type="transmembrane region" description="Helical" evidence="1">
    <location>
        <begin position="101"/>
        <end position="117"/>
    </location>
</feature>
<dbReference type="EMBL" id="JACSQL010000001">
    <property type="protein sequence ID" value="MBD7966747.1"/>
    <property type="molecule type" value="Genomic_DNA"/>
</dbReference>
<evidence type="ECO:0000259" key="2">
    <source>
        <dbReference type="PROSITE" id="PS50883"/>
    </source>
</evidence>
<proteinExistence type="predicted"/>
<protein>
    <submittedName>
        <fullName evidence="4">EAL domain-containing protein</fullName>
    </submittedName>
</protein>
<keyword evidence="1" id="KW-0812">Transmembrane</keyword>
<feature type="domain" description="EAL" evidence="2">
    <location>
        <begin position="541"/>
        <end position="795"/>
    </location>
</feature>
<dbReference type="InterPro" id="IPR043128">
    <property type="entry name" value="Rev_trsase/Diguanyl_cyclase"/>
</dbReference>
<dbReference type="Pfam" id="PF00563">
    <property type="entry name" value="EAL"/>
    <property type="match status" value="1"/>
</dbReference>
<dbReference type="InterPro" id="IPR029787">
    <property type="entry name" value="Nucleotide_cyclase"/>
</dbReference>